<dbReference type="PANTHER" id="PTHR45436:SF5">
    <property type="entry name" value="SENSOR HISTIDINE KINASE TRCS"/>
    <property type="match status" value="1"/>
</dbReference>
<dbReference type="Proteomes" id="UP000198823">
    <property type="component" value="Unassembled WGS sequence"/>
</dbReference>
<dbReference type="Gene3D" id="3.30.565.10">
    <property type="entry name" value="Histidine kinase-like ATPase, C-terminal domain"/>
    <property type="match status" value="1"/>
</dbReference>
<dbReference type="InterPro" id="IPR003594">
    <property type="entry name" value="HATPase_dom"/>
</dbReference>
<keyword evidence="9 17" id="KW-0418">Kinase</keyword>
<dbReference type="InterPro" id="IPR003660">
    <property type="entry name" value="HAMP_dom"/>
</dbReference>
<proteinExistence type="predicted"/>
<keyword evidence="4" id="KW-1003">Cell membrane</keyword>
<evidence type="ECO:0000256" key="8">
    <source>
        <dbReference type="ARBA" id="ARBA00022741"/>
    </source>
</evidence>
<evidence type="ECO:0000259" key="15">
    <source>
        <dbReference type="PROSITE" id="PS50109"/>
    </source>
</evidence>
<evidence type="ECO:0000256" key="5">
    <source>
        <dbReference type="ARBA" id="ARBA00022553"/>
    </source>
</evidence>
<evidence type="ECO:0000256" key="6">
    <source>
        <dbReference type="ARBA" id="ARBA00022679"/>
    </source>
</evidence>
<evidence type="ECO:0000256" key="9">
    <source>
        <dbReference type="ARBA" id="ARBA00022777"/>
    </source>
</evidence>
<dbReference type="SMART" id="SM00388">
    <property type="entry name" value="HisKA"/>
    <property type="match status" value="1"/>
</dbReference>
<evidence type="ECO:0000256" key="10">
    <source>
        <dbReference type="ARBA" id="ARBA00022840"/>
    </source>
</evidence>
<evidence type="ECO:0000256" key="14">
    <source>
        <dbReference type="SAM" id="Phobius"/>
    </source>
</evidence>
<name>A0A1G7E7R6_9BACL</name>
<feature type="transmembrane region" description="Helical" evidence="14">
    <location>
        <begin position="163"/>
        <end position="185"/>
    </location>
</feature>
<evidence type="ECO:0000256" key="3">
    <source>
        <dbReference type="ARBA" id="ARBA00012438"/>
    </source>
</evidence>
<keyword evidence="12" id="KW-0902">Two-component regulatory system</keyword>
<evidence type="ECO:0000256" key="4">
    <source>
        <dbReference type="ARBA" id="ARBA00022475"/>
    </source>
</evidence>
<dbReference type="RefSeq" id="WP_092097574.1">
    <property type="nucleotide sequence ID" value="NZ_FNAR01000012.1"/>
</dbReference>
<dbReference type="InterPro" id="IPR004358">
    <property type="entry name" value="Sig_transdc_His_kin-like_C"/>
</dbReference>
<evidence type="ECO:0000313" key="18">
    <source>
        <dbReference type="Proteomes" id="UP000198823"/>
    </source>
</evidence>
<dbReference type="SMART" id="SM00304">
    <property type="entry name" value="HAMP"/>
    <property type="match status" value="1"/>
</dbReference>
<dbReference type="FunFam" id="1.10.287.130:FF:000001">
    <property type="entry name" value="Two-component sensor histidine kinase"/>
    <property type="match status" value="1"/>
</dbReference>
<evidence type="ECO:0000256" key="1">
    <source>
        <dbReference type="ARBA" id="ARBA00000085"/>
    </source>
</evidence>
<evidence type="ECO:0000256" key="7">
    <source>
        <dbReference type="ARBA" id="ARBA00022692"/>
    </source>
</evidence>
<keyword evidence="11 14" id="KW-1133">Transmembrane helix</keyword>
<dbReference type="InterPro" id="IPR003661">
    <property type="entry name" value="HisK_dim/P_dom"/>
</dbReference>
<dbReference type="SUPFAM" id="SSF158472">
    <property type="entry name" value="HAMP domain-like"/>
    <property type="match status" value="1"/>
</dbReference>
<dbReference type="GO" id="GO:0005524">
    <property type="term" value="F:ATP binding"/>
    <property type="evidence" value="ECO:0007669"/>
    <property type="project" value="UniProtKB-KW"/>
</dbReference>
<evidence type="ECO:0000256" key="13">
    <source>
        <dbReference type="ARBA" id="ARBA00023136"/>
    </source>
</evidence>
<feature type="domain" description="Histidine kinase" evidence="15">
    <location>
        <begin position="243"/>
        <end position="459"/>
    </location>
</feature>
<dbReference type="CDD" id="cd00075">
    <property type="entry name" value="HATPase"/>
    <property type="match status" value="1"/>
</dbReference>
<feature type="transmembrane region" description="Helical" evidence="14">
    <location>
        <begin position="12"/>
        <end position="32"/>
    </location>
</feature>
<keyword evidence="7 14" id="KW-0812">Transmembrane</keyword>
<evidence type="ECO:0000313" key="17">
    <source>
        <dbReference type="EMBL" id="SDE59659.1"/>
    </source>
</evidence>
<gene>
    <name evidence="17" type="ORF">SAMN04488126_11299</name>
</gene>
<dbReference type="Gene3D" id="6.10.340.10">
    <property type="match status" value="1"/>
</dbReference>
<dbReference type="Pfam" id="PF00512">
    <property type="entry name" value="HisKA"/>
    <property type="match status" value="1"/>
</dbReference>
<dbReference type="CDD" id="cd00082">
    <property type="entry name" value="HisKA"/>
    <property type="match status" value="1"/>
</dbReference>
<keyword evidence="10" id="KW-0067">ATP-binding</keyword>
<dbReference type="CDD" id="cd06225">
    <property type="entry name" value="HAMP"/>
    <property type="match status" value="1"/>
</dbReference>
<dbReference type="EC" id="2.7.13.3" evidence="3"/>
<dbReference type="InterPro" id="IPR036097">
    <property type="entry name" value="HisK_dim/P_sf"/>
</dbReference>
<dbReference type="SUPFAM" id="SSF47384">
    <property type="entry name" value="Homodimeric domain of signal transducing histidine kinase"/>
    <property type="match status" value="1"/>
</dbReference>
<keyword evidence="5" id="KW-0597">Phosphoprotein</keyword>
<keyword evidence="13 14" id="KW-0472">Membrane</keyword>
<dbReference type="FunFam" id="3.30.565.10:FF:000006">
    <property type="entry name" value="Sensor histidine kinase WalK"/>
    <property type="match status" value="1"/>
</dbReference>
<dbReference type="SUPFAM" id="SSF55874">
    <property type="entry name" value="ATPase domain of HSP90 chaperone/DNA topoisomerase II/histidine kinase"/>
    <property type="match status" value="1"/>
</dbReference>
<dbReference type="GO" id="GO:0005886">
    <property type="term" value="C:plasma membrane"/>
    <property type="evidence" value="ECO:0007669"/>
    <property type="project" value="UniProtKB-SubCell"/>
</dbReference>
<dbReference type="SMART" id="SM00387">
    <property type="entry name" value="HATPase_c"/>
    <property type="match status" value="1"/>
</dbReference>
<dbReference type="Pfam" id="PF00672">
    <property type="entry name" value="HAMP"/>
    <property type="match status" value="1"/>
</dbReference>
<reference evidence="17 18" key="1">
    <citation type="submission" date="2016-10" db="EMBL/GenBank/DDBJ databases">
        <authorList>
            <person name="de Groot N.N."/>
        </authorList>
    </citation>
    <scope>NUCLEOTIDE SEQUENCE [LARGE SCALE GENOMIC DNA]</scope>
    <source>
        <strain evidence="17 18">CGMCC 1.6762</strain>
    </source>
</reference>
<dbReference type="Pfam" id="PF02518">
    <property type="entry name" value="HATPase_c"/>
    <property type="match status" value="1"/>
</dbReference>
<dbReference type="Gene3D" id="1.10.287.130">
    <property type="match status" value="1"/>
</dbReference>
<comment type="catalytic activity">
    <reaction evidence="1">
        <text>ATP + protein L-histidine = ADP + protein N-phospho-L-histidine.</text>
        <dbReference type="EC" id="2.7.13.3"/>
    </reaction>
</comment>
<dbReference type="GO" id="GO:0000155">
    <property type="term" value="F:phosphorelay sensor kinase activity"/>
    <property type="evidence" value="ECO:0007669"/>
    <property type="project" value="InterPro"/>
</dbReference>
<evidence type="ECO:0000256" key="11">
    <source>
        <dbReference type="ARBA" id="ARBA00022989"/>
    </source>
</evidence>
<dbReference type="EMBL" id="FNAR01000012">
    <property type="protein sequence ID" value="SDE59659.1"/>
    <property type="molecule type" value="Genomic_DNA"/>
</dbReference>
<protein>
    <recommendedName>
        <fullName evidence="3">histidine kinase</fullName>
        <ecNumber evidence="3">2.7.13.3</ecNumber>
    </recommendedName>
</protein>
<dbReference type="InterPro" id="IPR036890">
    <property type="entry name" value="HATPase_C_sf"/>
</dbReference>
<accession>A0A1G7E7R6</accession>
<evidence type="ECO:0000256" key="12">
    <source>
        <dbReference type="ARBA" id="ARBA00023012"/>
    </source>
</evidence>
<comment type="subcellular location">
    <subcellularLocation>
        <location evidence="2">Cell membrane</location>
        <topology evidence="2">Multi-pass membrane protein</topology>
    </subcellularLocation>
</comment>
<dbReference type="AlphaFoldDB" id="A0A1G7E7R6"/>
<dbReference type="PROSITE" id="PS50885">
    <property type="entry name" value="HAMP"/>
    <property type="match status" value="1"/>
</dbReference>
<dbReference type="PANTHER" id="PTHR45436">
    <property type="entry name" value="SENSOR HISTIDINE KINASE YKOH"/>
    <property type="match status" value="1"/>
</dbReference>
<dbReference type="OrthoDB" id="9813151at2"/>
<keyword evidence="6" id="KW-0808">Transferase</keyword>
<organism evidence="17 18">
    <name type="scientific">Bhargavaea beijingensis</name>
    <dbReference type="NCBI Taxonomy" id="426756"/>
    <lineage>
        <taxon>Bacteria</taxon>
        <taxon>Bacillati</taxon>
        <taxon>Bacillota</taxon>
        <taxon>Bacilli</taxon>
        <taxon>Bacillales</taxon>
        <taxon>Caryophanaceae</taxon>
        <taxon>Bhargavaea</taxon>
    </lineage>
</organism>
<keyword evidence="8" id="KW-0547">Nucleotide-binding</keyword>
<dbReference type="InterPro" id="IPR050428">
    <property type="entry name" value="TCS_sensor_his_kinase"/>
</dbReference>
<dbReference type="PROSITE" id="PS50109">
    <property type="entry name" value="HIS_KIN"/>
    <property type="match status" value="1"/>
</dbReference>
<evidence type="ECO:0000256" key="2">
    <source>
        <dbReference type="ARBA" id="ARBA00004651"/>
    </source>
</evidence>
<dbReference type="PRINTS" id="PR00344">
    <property type="entry name" value="BCTRLSENSOR"/>
</dbReference>
<dbReference type="STRING" id="426756.SAMN04488126_11299"/>
<evidence type="ECO:0000259" key="16">
    <source>
        <dbReference type="PROSITE" id="PS50885"/>
    </source>
</evidence>
<feature type="domain" description="HAMP" evidence="16">
    <location>
        <begin position="183"/>
        <end position="235"/>
    </location>
</feature>
<sequence length="468" mass="51528">MFSKLSIRLGLLLFAILMMMELLLYVGLYVSLVDERVDEVSGQLLARGNTHRDVLEDTYDESTLSHVTVMESASDFIVVITDAEGEIIRQSGPVDSALTATIREADRESAPHAGRVIESGWRKNKYIATDSPITIEGRHYGHVYMFAPTSIIREMLGELGGRFLSVGILSLLLTLLVIPFLTRFITRPLLRMKRVTEQLARGGHPAGLDTGRQDELGDLARSIGKLSKDLDRMKNERNAFLASVAHELRTPMTYIQGYADLAMKPGISGEAREKYSAIIREEAHHLSKLVGQLFELARLDQNDFAVRLSPVKLSALADSVLSLVRPAFEEKGVQLLCNIPERLVVRLDATRFQQVLLNLLDNALKHTPAGKQVHLQATVLKDSVKVEVADEGEGIPEDELSTVFDRFYRVDKSRSRKSGGTGLGLAIVKEIIEAHGGQIEARRRPAGGTVMTILLDKGGDDGTHSSGG</sequence>
<dbReference type="InterPro" id="IPR005467">
    <property type="entry name" value="His_kinase_dom"/>
</dbReference>